<sequence length="47" mass="5089">MNTTPTPLRPTYVKPQLQPLGKWAQVTLIQSVPIGPGSLFNPGSNSR</sequence>
<organism evidence="1 2">
    <name type="scientific">Deinococcus radiotolerans</name>
    <dbReference type="NCBI Taxonomy" id="1309407"/>
    <lineage>
        <taxon>Bacteria</taxon>
        <taxon>Thermotogati</taxon>
        <taxon>Deinococcota</taxon>
        <taxon>Deinococci</taxon>
        <taxon>Deinococcales</taxon>
        <taxon>Deinococcaceae</taxon>
        <taxon>Deinococcus</taxon>
    </lineage>
</organism>
<dbReference type="Proteomes" id="UP000604341">
    <property type="component" value="Unassembled WGS sequence"/>
</dbReference>
<keyword evidence="2" id="KW-1185">Reference proteome</keyword>
<protein>
    <submittedName>
        <fullName evidence="1">Uncharacterized protein</fullName>
    </submittedName>
</protein>
<comment type="caution">
    <text evidence="1">The sequence shown here is derived from an EMBL/GenBank/DDBJ whole genome shotgun (WGS) entry which is preliminary data.</text>
</comment>
<evidence type="ECO:0000313" key="2">
    <source>
        <dbReference type="Proteomes" id="UP000604341"/>
    </source>
</evidence>
<accession>A0ABQ2FL80</accession>
<name>A0ABQ2FL80_9DEIO</name>
<dbReference type="EMBL" id="BMPE01000006">
    <property type="protein sequence ID" value="GGL05117.1"/>
    <property type="molecule type" value="Genomic_DNA"/>
</dbReference>
<gene>
    <name evidence="1" type="ORF">GCM10010844_24860</name>
</gene>
<evidence type="ECO:0000313" key="1">
    <source>
        <dbReference type="EMBL" id="GGL05117.1"/>
    </source>
</evidence>
<proteinExistence type="predicted"/>
<reference evidence="2" key="1">
    <citation type="journal article" date="2019" name="Int. J. Syst. Evol. Microbiol.">
        <title>The Global Catalogue of Microorganisms (GCM) 10K type strain sequencing project: providing services to taxonomists for standard genome sequencing and annotation.</title>
        <authorList>
            <consortium name="The Broad Institute Genomics Platform"/>
            <consortium name="The Broad Institute Genome Sequencing Center for Infectious Disease"/>
            <person name="Wu L."/>
            <person name="Ma J."/>
        </authorList>
    </citation>
    <scope>NUCLEOTIDE SEQUENCE [LARGE SCALE GENOMIC DNA]</scope>
    <source>
        <strain evidence="2">JCM 19173</strain>
    </source>
</reference>
<dbReference type="RefSeq" id="WP_189069319.1">
    <property type="nucleotide sequence ID" value="NZ_BMPE01000006.1"/>
</dbReference>